<reference evidence="2 4" key="1">
    <citation type="submission" date="2021-01" db="EMBL/GenBank/DDBJ databases">
        <title>FDA dAtabase for Regulatory Grade micrObial Sequences (FDA-ARGOS): Supporting development and validation of Infectious Disease Dx tests.</title>
        <authorList>
            <person name="Sproer C."/>
            <person name="Gronow S."/>
            <person name="Severitt S."/>
            <person name="Schroder I."/>
            <person name="Tallon L."/>
            <person name="Sadzewicz L."/>
            <person name="Zhao X."/>
            <person name="Boylan J."/>
            <person name="Ott S."/>
            <person name="Bowen H."/>
            <person name="Vavikolanu K."/>
            <person name="Mehta A."/>
            <person name="Aluvathingal J."/>
            <person name="Nadendla S."/>
            <person name="Lowell S."/>
            <person name="Myers T."/>
            <person name="Yan Y."/>
            <person name="Sichtig H."/>
        </authorList>
    </citation>
    <scope>NUCLEOTIDE SEQUENCE [LARGE SCALE GENOMIC DNA]</scope>
    <source>
        <strain evidence="2 4">FDAARGOS_1096</strain>
    </source>
</reference>
<dbReference type="GeneID" id="66210757"/>
<dbReference type="Proteomes" id="UP001164064">
    <property type="component" value="Chromosome"/>
</dbReference>
<keyword evidence="1" id="KW-0472">Membrane</keyword>
<dbReference type="AlphaFoldDB" id="A0A3F3LC77"/>
<evidence type="ECO:0000313" key="2">
    <source>
        <dbReference type="EMBL" id="QQT85014.1"/>
    </source>
</evidence>
<protein>
    <submittedName>
        <fullName evidence="2">Uncharacterized protein</fullName>
    </submittedName>
</protein>
<dbReference type="EMBL" id="CP068176">
    <property type="protein sequence ID" value="QQT85014.1"/>
    <property type="molecule type" value="Genomic_DNA"/>
</dbReference>
<accession>A0A3F3LC77</accession>
<keyword evidence="1" id="KW-1133">Transmembrane helix</keyword>
<dbReference type="RefSeq" id="WP_004993030.1">
    <property type="nucleotide sequence ID" value="NZ_BCMC01000012.1"/>
</dbReference>
<dbReference type="Proteomes" id="UP000595320">
    <property type="component" value="Chromosome"/>
</dbReference>
<organism evidence="2 4">
    <name type="scientific">Acinetobacter ursingii</name>
    <dbReference type="NCBI Taxonomy" id="108980"/>
    <lineage>
        <taxon>Bacteria</taxon>
        <taxon>Pseudomonadati</taxon>
        <taxon>Pseudomonadota</taxon>
        <taxon>Gammaproteobacteria</taxon>
        <taxon>Moraxellales</taxon>
        <taxon>Moraxellaceae</taxon>
        <taxon>Acinetobacter</taxon>
    </lineage>
</organism>
<keyword evidence="1" id="KW-0812">Transmembrane</keyword>
<reference evidence="3" key="2">
    <citation type="journal article" date="2022" name="J Glob Antimicrob Resist">
        <title>Comparative analysis of IMP-4- and OXA-58-containing plasmids of three carbapenemase-producing Acinetobacter ursingii strains in the Netherlands.</title>
        <authorList>
            <person name="Hendrickx A.P.A."/>
            <person name="Schade R.P."/>
            <person name="Landman F."/>
            <person name="Bosch T."/>
            <person name="Schouls L.M."/>
            <person name="van Dijk K."/>
        </authorList>
    </citation>
    <scope>NUCLEOTIDE SEQUENCE</scope>
    <source>
        <strain evidence="3">RIVM_C010559</strain>
    </source>
</reference>
<name>A0A3F3LC77_9GAMM</name>
<evidence type="ECO:0000313" key="3">
    <source>
        <dbReference type="EMBL" id="UYF71081.1"/>
    </source>
</evidence>
<sequence length="347" mass="40490">MALDQIWKQQLTLITYGNEYLNHELSFSRWLQHSIFYQHYFQFRDLSSQHLLAQHFQVWLEGLKKQGVYRISLHLSTLLTDEQNPNANVELLPFAHFIVSHEKNKKTAWILGKELAEWYLNDNDFEIPASQQSTLHQETFWRFDLSDKLSKKIEADLKESDWNEIQTFIENELFRSKYAQNFVEPQNLDLPYYGIDAKLVQKPDGSLLQDMQYLALIPTDYSADVAHELLHRTEALSDFIEQLRQHPYRESGEMLTPEDQINLRNFSQKLDDLSAKLIVKIANHYKSAQRTPIEIVSPLDPQAQTLSQNKKPSTSKDHQHHKVGSSGVIKLIILTIIICACAYYFGL</sequence>
<evidence type="ECO:0000256" key="1">
    <source>
        <dbReference type="SAM" id="Phobius"/>
    </source>
</evidence>
<evidence type="ECO:0000313" key="4">
    <source>
        <dbReference type="Proteomes" id="UP000595320"/>
    </source>
</evidence>
<dbReference type="EMBL" id="CP089051">
    <property type="protein sequence ID" value="UYF71081.1"/>
    <property type="molecule type" value="Genomic_DNA"/>
</dbReference>
<feature type="transmembrane region" description="Helical" evidence="1">
    <location>
        <begin position="328"/>
        <end position="346"/>
    </location>
</feature>
<proteinExistence type="predicted"/>
<gene>
    <name evidence="2" type="ORF">I6I53_08550</name>
    <name evidence="3" type="ORF">LSO60_12590</name>
</gene>